<feature type="region of interest" description="Disordered" evidence="1">
    <location>
        <begin position="1"/>
        <end position="27"/>
    </location>
</feature>
<evidence type="ECO:0000313" key="3">
    <source>
        <dbReference type="Proteomes" id="UP000008181"/>
    </source>
</evidence>
<feature type="region of interest" description="Disordered" evidence="1">
    <location>
        <begin position="655"/>
        <end position="807"/>
    </location>
</feature>
<feature type="region of interest" description="Disordered" evidence="1">
    <location>
        <begin position="598"/>
        <end position="620"/>
    </location>
</feature>
<gene>
    <name evidence="2" type="ORF">THITE_2126735</name>
</gene>
<feature type="compositionally biased region" description="Basic and acidic residues" evidence="1">
    <location>
        <begin position="715"/>
        <end position="752"/>
    </location>
</feature>
<feature type="compositionally biased region" description="Basic and acidic residues" evidence="1">
    <location>
        <begin position="669"/>
        <end position="703"/>
    </location>
</feature>
<evidence type="ECO:0000256" key="1">
    <source>
        <dbReference type="SAM" id="MobiDB-lite"/>
    </source>
</evidence>
<proteinExistence type="predicted"/>
<dbReference type="HOGENOM" id="CLU_334997_0_0_1"/>
<dbReference type="AlphaFoldDB" id="G2QT58"/>
<organism evidence="2 3">
    <name type="scientific">Thermothielavioides terrestris (strain ATCC 38088 / NRRL 8126)</name>
    <name type="common">Thielavia terrestris</name>
    <dbReference type="NCBI Taxonomy" id="578455"/>
    <lineage>
        <taxon>Eukaryota</taxon>
        <taxon>Fungi</taxon>
        <taxon>Dikarya</taxon>
        <taxon>Ascomycota</taxon>
        <taxon>Pezizomycotina</taxon>
        <taxon>Sordariomycetes</taxon>
        <taxon>Sordariomycetidae</taxon>
        <taxon>Sordariales</taxon>
        <taxon>Chaetomiaceae</taxon>
        <taxon>Thermothielavioides</taxon>
        <taxon>Thermothielavioides terrestris</taxon>
    </lineage>
</organism>
<feature type="region of interest" description="Disordered" evidence="1">
    <location>
        <begin position="68"/>
        <end position="92"/>
    </location>
</feature>
<reference evidence="2 3" key="1">
    <citation type="journal article" date="2011" name="Nat. Biotechnol.">
        <title>Comparative genomic analysis of the thermophilic biomass-degrading fungi Myceliophthora thermophila and Thielavia terrestris.</title>
        <authorList>
            <person name="Berka R.M."/>
            <person name="Grigoriev I.V."/>
            <person name="Otillar R."/>
            <person name="Salamov A."/>
            <person name="Grimwood J."/>
            <person name="Reid I."/>
            <person name="Ishmael N."/>
            <person name="John T."/>
            <person name="Darmond C."/>
            <person name="Moisan M.-C."/>
            <person name="Henrissat B."/>
            <person name="Coutinho P.M."/>
            <person name="Lombard V."/>
            <person name="Natvig D.O."/>
            <person name="Lindquist E."/>
            <person name="Schmutz J."/>
            <person name="Lucas S."/>
            <person name="Harris P."/>
            <person name="Powlowski J."/>
            <person name="Bellemare A."/>
            <person name="Taylor D."/>
            <person name="Butler G."/>
            <person name="de Vries R.P."/>
            <person name="Allijn I.E."/>
            <person name="van den Brink J."/>
            <person name="Ushinsky S."/>
            <person name="Storms R."/>
            <person name="Powell A.J."/>
            <person name="Paulsen I.T."/>
            <person name="Elbourne L.D.H."/>
            <person name="Baker S.E."/>
            <person name="Magnuson J."/>
            <person name="LaBoissiere S."/>
            <person name="Clutterbuck A.J."/>
            <person name="Martinez D."/>
            <person name="Wogulis M."/>
            <person name="de Leon A.L."/>
            <person name="Rey M.W."/>
            <person name="Tsang A."/>
        </authorList>
    </citation>
    <scope>NUCLEOTIDE SEQUENCE [LARGE SCALE GENOMIC DNA]</scope>
    <source>
        <strain evidence="3">ATCC 38088 / NRRL 8126</strain>
    </source>
</reference>
<feature type="compositionally biased region" description="Basic and acidic residues" evidence="1">
    <location>
        <begin position="425"/>
        <end position="440"/>
    </location>
</feature>
<feature type="compositionally biased region" description="Basic residues" evidence="1">
    <location>
        <begin position="704"/>
        <end position="714"/>
    </location>
</feature>
<dbReference type="Proteomes" id="UP000008181">
    <property type="component" value="Chromosome 1"/>
</dbReference>
<feature type="region of interest" description="Disordered" evidence="1">
    <location>
        <begin position="209"/>
        <end position="299"/>
    </location>
</feature>
<feature type="compositionally biased region" description="Low complexity" evidence="1">
    <location>
        <begin position="477"/>
        <end position="492"/>
    </location>
</feature>
<sequence length="852" mass="90690">MARPYYPPEPPADPPPPPSVPYSPPNPYAPSAPYQPGVYYPPFLHIPSLPHHPAIPPGFGEPCHQAISFPNSDRDKQAPAVRPPPPTNPHGQIVTGPFDSGWTRASISSLAEAALVELVCLAGLRLLANRHQGLLVVLNPDSSVRGVLHLCSKGANTQSETGFAKVSFSGLADTVFVEVLMSCHLCVYEHQSGALQLRSERSGRVLAELPGMRPFSGPLPATPPDIPFDLRGHPASTPAENAAVPPEPVAAFNSTSAPPAPATLGPVDDFRSPMSPPAITSPPHASPAAPQPSATDAESVALPALTSASEVPVVARLPGRRDSNPFRVLQSHKKPVPEPEHSPEPDDDELAPSRQPTKPSDTKGSKKRPKRKGAKKKRGSSHKSTSCGEAFETSPPVPEPSVQDTLLPPRPAPIPSTESAVKVTTLRDSDTRTAEERSQTSRDNIASSNTPAAADSTEHLSHPAPGQPATNPESDTRTPAVNAALAAAPRPTSNQREAASPRANTDHVVDTRAASQPEFAQTESAPIDSDEPIPTPESGATSVASSIGYAPVPVTESKQAEPTTTDPAGTAIEADTTARSAPKLFRLSSTSFSDLVTAEPNTHRWGPDAPPPITLGGNDSGEPVALVPYRWTCPRYGWVELQERKRAGEGCLVSRATMPVSSMGQAQKQEGEEGRKGRGGSEEEIVRAKHAVERGEAEQGGRDRKAKARKRRSEGKKEGGEKKEDRRERTEKGEDGQQKEERAGKEEKKQEQDGNGEAALGDKPERSARTETLNAPGGKGAAGSGGSGSSFTEHRSGNGEVANSSELDLPKVEVVVGYYRGLFKSWWPRGLSMNREQWKDRTKQVWFLGTRG</sequence>
<name>G2QT58_THETT</name>
<protein>
    <submittedName>
        <fullName evidence="2">Uncharacterized protein</fullName>
    </submittedName>
</protein>
<feature type="compositionally biased region" description="Polar residues" evidence="1">
    <location>
        <begin position="441"/>
        <end position="451"/>
    </location>
</feature>
<feature type="region of interest" description="Disordered" evidence="1">
    <location>
        <begin position="313"/>
        <end position="582"/>
    </location>
</feature>
<dbReference type="KEGG" id="ttt:THITE_2126735"/>
<feature type="compositionally biased region" description="Basic and acidic residues" evidence="1">
    <location>
        <begin position="760"/>
        <end position="769"/>
    </location>
</feature>
<keyword evidence="3" id="KW-1185">Reference proteome</keyword>
<accession>G2QT58</accession>
<feature type="compositionally biased region" description="Basic and acidic residues" evidence="1">
    <location>
        <begin position="335"/>
        <end position="344"/>
    </location>
</feature>
<feature type="compositionally biased region" description="Polar residues" evidence="1">
    <location>
        <begin position="556"/>
        <end position="567"/>
    </location>
</feature>
<dbReference type="EMBL" id="CP003009">
    <property type="protein sequence ID" value="AEO64384.1"/>
    <property type="molecule type" value="Genomic_DNA"/>
</dbReference>
<dbReference type="RefSeq" id="XP_003650720.1">
    <property type="nucleotide sequence ID" value="XM_003650672.1"/>
</dbReference>
<feature type="compositionally biased region" description="Low complexity" evidence="1">
    <location>
        <begin position="281"/>
        <end position="294"/>
    </location>
</feature>
<evidence type="ECO:0000313" key="2">
    <source>
        <dbReference type="EMBL" id="AEO64384.1"/>
    </source>
</evidence>
<feature type="compositionally biased region" description="Gly residues" evidence="1">
    <location>
        <begin position="777"/>
        <end position="788"/>
    </location>
</feature>
<dbReference type="GeneID" id="11519186"/>
<feature type="compositionally biased region" description="Basic residues" evidence="1">
    <location>
        <begin position="365"/>
        <end position="381"/>
    </location>
</feature>